<dbReference type="PANTHER" id="PTHR36454:SF1">
    <property type="entry name" value="DUF1015 DOMAIN-CONTAINING PROTEIN"/>
    <property type="match status" value="1"/>
</dbReference>
<evidence type="ECO:0000313" key="2">
    <source>
        <dbReference type="Proteomes" id="UP000216312"/>
    </source>
</evidence>
<protein>
    <recommendedName>
        <fullName evidence="3">DUF1015 domain-containing protein</fullName>
    </recommendedName>
</protein>
<dbReference type="AlphaFoldDB" id="A0A257LV39"/>
<dbReference type="Proteomes" id="UP000216312">
    <property type="component" value="Unassembled WGS sequence"/>
</dbReference>
<comment type="caution">
    <text evidence="1">The sequence shown here is derived from an EMBL/GenBank/DDBJ whole genome shotgun (WGS) entry which is preliminary data.</text>
</comment>
<dbReference type="EMBL" id="NMUJ01000068">
    <property type="protein sequence ID" value="OYV02621.1"/>
    <property type="molecule type" value="Genomic_DNA"/>
</dbReference>
<sequence>MAEIRPLRGYRYNLNKAGVPSRLVTQPYDKITPEMQKSYYEMSPYNFVRLILNSSDDPYEEAKETLERWINEGILIQDNKPGIYPYYQAYRTPWGEHRIRRGFVTLLKLKEFTSGVVLPHEKTLLGQIFMLYPDRELKIVEMIDNKIKDTSPLMETEEHYEPGVTHRLWYIDDKQLINKIRKEMLDKHLLIADGHHRYETALLYSKEHPGANYVMVTLVSMDDPGLLILPTHRAIKGVQIDDRFWTKLGEVFNYREVSKSVLQEAMHKKKKGVWGVYVNSKYYLLELNNRNRLNELLPSDMSDTWCDLDVVILHKGILEPILGIPEEPGEAKKYIDYLRYEDKGVKGVDEGKYTALFLLNPVSIKEVEQVALQGEKMPSKSTDFYPKLISGLVLYKFE</sequence>
<organism evidence="1 2">
    <name type="scientific">candidate division WOR-3 bacterium 4484_18</name>
    <dbReference type="NCBI Taxonomy" id="2020626"/>
    <lineage>
        <taxon>Bacteria</taxon>
        <taxon>Bacteria division WOR-3</taxon>
    </lineage>
</organism>
<evidence type="ECO:0008006" key="3">
    <source>
        <dbReference type="Google" id="ProtNLM"/>
    </source>
</evidence>
<gene>
    <name evidence="1" type="ORF">CGW93_04585</name>
</gene>
<dbReference type="PANTHER" id="PTHR36454">
    <property type="entry name" value="LMO2823 PROTEIN"/>
    <property type="match status" value="1"/>
</dbReference>
<accession>A0A257LV39</accession>
<name>A0A257LV39_UNCW3</name>
<dbReference type="InterPro" id="IPR008323">
    <property type="entry name" value="UCP033563"/>
</dbReference>
<dbReference type="PIRSF" id="PIRSF033563">
    <property type="entry name" value="UCP033563"/>
    <property type="match status" value="1"/>
</dbReference>
<evidence type="ECO:0000313" key="1">
    <source>
        <dbReference type="EMBL" id="OYV02621.1"/>
    </source>
</evidence>
<reference evidence="2" key="1">
    <citation type="submission" date="2017-07" db="EMBL/GenBank/DDBJ databases">
        <title>Novel pathways for hydrocarbon cycling and metabolic interdependencies in hydrothermal sediment communities.</title>
        <authorList>
            <person name="Dombrowski N."/>
            <person name="Seitz K."/>
            <person name="Teske A."/>
            <person name="Baker B."/>
        </authorList>
    </citation>
    <scope>NUCLEOTIDE SEQUENCE [LARGE SCALE GENOMIC DNA]</scope>
</reference>
<proteinExistence type="predicted"/>
<dbReference type="Pfam" id="PF06245">
    <property type="entry name" value="DUF1015"/>
    <property type="match status" value="2"/>
</dbReference>